<feature type="transmembrane region" description="Helical" evidence="11">
    <location>
        <begin position="207"/>
        <end position="228"/>
    </location>
</feature>
<feature type="transmembrane region" description="Helical" evidence="11">
    <location>
        <begin position="569"/>
        <end position="586"/>
    </location>
</feature>
<evidence type="ECO:0000256" key="10">
    <source>
        <dbReference type="SAM" id="MobiDB-lite"/>
    </source>
</evidence>
<dbReference type="Gene3D" id="1.20.1250.20">
    <property type="entry name" value="MFS general substrate transporter like domains"/>
    <property type="match status" value="2"/>
</dbReference>
<dbReference type="InterPro" id="IPR036259">
    <property type="entry name" value="MFS_trans_sf"/>
</dbReference>
<protein>
    <submittedName>
        <fullName evidence="13">Putative MFS siderochrome iron transporter MirB</fullName>
    </submittedName>
</protein>
<evidence type="ECO:0000256" key="2">
    <source>
        <dbReference type="ARBA" id="ARBA00008335"/>
    </source>
</evidence>
<keyword evidence="9 11" id="KW-0472">Membrane</keyword>
<evidence type="ECO:0000256" key="3">
    <source>
        <dbReference type="ARBA" id="ARBA00022448"/>
    </source>
</evidence>
<feature type="transmembrane region" description="Helical" evidence="11">
    <location>
        <begin position="323"/>
        <end position="343"/>
    </location>
</feature>
<dbReference type="PROSITE" id="PS50850">
    <property type="entry name" value="MFS"/>
    <property type="match status" value="1"/>
</dbReference>
<evidence type="ECO:0000313" key="14">
    <source>
        <dbReference type="Proteomes" id="UP000042958"/>
    </source>
</evidence>
<feature type="transmembrane region" description="Helical" evidence="11">
    <location>
        <begin position="284"/>
        <end position="311"/>
    </location>
</feature>
<dbReference type="AlphaFoldDB" id="A0A0F7VJM3"/>
<keyword evidence="6 11" id="KW-1133">Transmembrane helix</keyword>
<dbReference type="PANTHER" id="PTHR23501:SF50">
    <property type="entry name" value="MFS SIDEROCHROME IRON TRANSPORTER MIRB (AFU_ORTHOLOGUE AFUA_3G03640)-RELATED"/>
    <property type="match status" value="1"/>
</dbReference>
<proteinExistence type="inferred from homology"/>
<feature type="transmembrane region" description="Helical" evidence="11">
    <location>
        <begin position="454"/>
        <end position="482"/>
    </location>
</feature>
<dbReference type="Proteomes" id="UP000042958">
    <property type="component" value="Unassembled WGS sequence"/>
</dbReference>
<feature type="transmembrane region" description="Helical" evidence="11">
    <location>
        <begin position="429"/>
        <end position="448"/>
    </location>
</feature>
<evidence type="ECO:0000259" key="12">
    <source>
        <dbReference type="PROSITE" id="PS50850"/>
    </source>
</evidence>
<feature type="compositionally biased region" description="Basic and acidic residues" evidence="10">
    <location>
        <begin position="51"/>
        <end position="61"/>
    </location>
</feature>
<evidence type="ECO:0000256" key="7">
    <source>
        <dbReference type="ARBA" id="ARBA00023004"/>
    </source>
</evidence>
<feature type="transmembrane region" description="Helical" evidence="11">
    <location>
        <begin position="148"/>
        <end position="167"/>
    </location>
</feature>
<accession>A0A0F7VJM3</accession>
<feature type="transmembrane region" description="Helical" evidence="11">
    <location>
        <begin position="240"/>
        <end position="263"/>
    </location>
</feature>
<dbReference type="GO" id="GO:0010106">
    <property type="term" value="P:cellular response to iron ion starvation"/>
    <property type="evidence" value="ECO:0007669"/>
    <property type="project" value="UniProtKB-ARBA"/>
</dbReference>
<dbReference type="InterPro" id="IPR011701">
    <property type="entry name" value="MFS"/>
</dbReference>
<sequence>MGLMKRFHTIVCDKSASAESASVDHPGVSQATAGDKEAGFPPVKEVPNNDNSDHDQEKPADDAQPGVKKIEAVTLAWSKSSAYLVLVLIWFLTLVNDFRGSMTYSLNAYATSSFAGHSLLTVITIVASAMAGSVYIPMAKALDLWGRAEGFLVMITLCVLGLILLAASQNLPTYCAGQVFYSVGFGGLAYTWDVLATDVTSLRNRGLAFAFTSSPALISAFGGSKAAGELLVHSTWRWGYGIWAILVPVFALPIYFMLAYNLRKAEKKGIIVREKKKWDFSPRGLWWFIIEFDLLGVVLFAGGFIVFLLPFTLAATAPHGFQTGYIIAMIVVGLVLIISFWFYEMFLAPVPFLNYKFLTDRTVLGACLLDMTYQVSYYCYGSYLSSFLQVVYELDVATAGYVGNIFSIASFVFLFIAGWLIRVTGRFKWILWICVPMYIFGLGLMIHFRTPGGYIGYIVMCEIFFSVAGSVFILCVQLAVLASVDHQHVAAVLALLFVMGSIGGSIGSAICGAIWTNTFLKKLQQVLPVSDQPNLMLIYESLPTQLSYPVGSATRDAIVQAYGYAQTRMLIAGTVFMVLGFIWVGMMRNLNVKNMTQTKGNVF</sequence>
<feature type="region of interest" description="Disordered" evidence="10">
    <location>
        <begin position="16"/>
        <end position="65"/>
    </location>
</feature>
<feature type="transmembrane region" description="Helical" evidence="11">
    <location>
        <begin position="179"/>
        <end position="195"/>
    </location>
</feature>
<feature type="transmembrane region" description="Helical" evidence="11">
    <location>
        <begin position="489"/>
        <end position="515"/>
    </location>
</feature>
<dbReference type="OrthoDB" id="4078873at2759"/>
<evidence type="ECO:0000256" key="9">
    <source>
        <dbReference type="ARBA" id="ARBA00023136"/>
    </source>
</evidence>
<feature type="transmembrane region" description="Helical" evidence="11">
    <location>
        <begin position="396"/>
        <end position="417"/>
    </location>
</feature>
<dbReference type="FunFam" id="1.20.1250.20:FF:000302">
    <property type="entry name" value="MFS siderochrome iron transporter MirB"/>
    <property type="match status" value="1"/>
</dbReference>
<evidence type="ECO:0000256" key="4">
    <source>
        <dbReference type="ARBA" id="ARBA00022496"/>
    </source>
</evidence>
<evidence type="ECO:0000256" key="5">
    <source>
        <dbReference type="ARBA" id="ARBA00022692"/>
    </source>
</evidence>
<evidence type="ECO:0000256" key="11">
    <source>
        <dbReference type="SAM" id="Phobius"/>
    </source>
</evidence>
<evidence type="ECO:0000256" key="1">
    <source>
        <dbReference type="ARBA" id="ARBA00004141"/>
    </source>
</evidence>
<dbReference type="EMBL" id="CDHK01000004">
    <property type="protein sequence ID" value="CEO60147.1"/>
    <property type="molecule type" value="Genomic_DNA"/>
</dbReference>
<feature type="transmembrane region" description="Helical" evidence="11">
    <location>
        <begin position="114"/>
        <end position="136"/>
    </location>
</feature>
<dbReference type="GO" id="GO:0005886">
    <property type="term" value="C:plasma membrane"/>
    <property type="evidence" value="ECO:0007669"/>
    <property type="project" value="TreeGrafter"/>
</dbReference>
<evidence type="ECO:0000256" key="8">
    <source>
        <dbReference type="ARBA" id="ARBA00023065"/>
    </source>
</evidence>
<feature type="transmembrane region" description="Helical" evidence="11">
    <location>
        <begin position="76"/>
        <end position="94"/>
    </location>
</feature>
<name>A0A0F7VJM3_PENBI</name>
<dbReference type="PANTHER" id="PTHR23501">
    <property type="entry name" value="MAJOR FACILITATOR SUPERFAMILY"/>
    <property type="match status" value="1"/>
</dbReference>
<comment type="subcellular location">
    <subcellularLocation>
        <location evidence="1">Membrane</location>
        <topology evidence="1">Multi-pass membrane protein</topology>
    </subcellularLocation>
</comment>
<keyword evidence="3" id="KW-0813">Transport</keyword>
<dbReference type="GO" id="GO:0006826">
    <property type="term" value="P:iron ion transport"/>
    <property type="evidence" value="ECO:0007669"/>
    <property type="project" value="UniProtKB-KW"/>
</dbReference>
<dbReference type="SUPFAM" id="SSF103473">
    <property type="entry name" value="MFS general substrate transporter"/>
    <property type="match status" value="2"/>
</dbReference>
<keyword evidence="8" id="KW-0406">Ion transport</keyword>
<feature type="domain" description="Major facilitator superfamily (MFS) profile" evidence="12">
    <location>
        <begin position="85"/>
        <end position="592"/>
    </location>
</feature>
<feature type="transmembrane region" description="Helical" evidence="11">
    <location>
        <begin position="363"/>
        <end position="384"/>
    </location>
</feature>
<dbReference type="Pfam" id="PF07690">
    <property type="entry name" value="MFS_1"/>
    <property type="match status" value="1"/>
</dbReference>
<gene>
    <name evidence="13" type="ORF">PMG11_04786</name>
</gene>
<comment type="similarity">
    <text evidence="2">Belongs to the major facilitator superfamily.</text>
</comment>
<keyword evidence="5 11" id="KW-0812">Transmembrane</keyword>
<keyword evidence="4" id="KW-0410">Iron transport</keyword>
<organism evidence="13 14">
    <name type="scientific">Penicillium brasilianum</name>
    <dbReference type="NCBI Taxonomy" id="104259"/>
    <lineage>
        <taxon>Eukaryota</taxon>
        <taxon>Fungi</taxon>
        <taxon>Dikarya</taxon>
        <taxon>Ascomycota</taxon>
        <taxon>Pezizomycotina</taxon>
        <taxon>Eurotiomycetes</taxon>
        <taxon>Eurotiomycetidae</taxon>
        <taxon>Eurotiales</taxon>
        <taxon>Aspergillaceae</taxon>
        <taxon>Penicillium</taxon>
    </lineage>
</organism>
<evidence type="ECO:0000313" key="13">
    <source>
        <dbReference type="EMBL" id="CEO60147.1"/>
    </source>
</evidence>
<dbReference type="FunFam" id="1.20.1250.20:FF:000284">
    <property type="entry name" value="Siderophore iron transporter mirB"/>
    <property type="match status" value="1"/>
</dbReference>
<dbReference type="GO" id="GO:0022857">
    <property type="term" value="F:transmembrane transporter activity"/>
    <property type="evidence" value="ECO:0007669"/>
    <property type="project" value="InterPro"/>
</dbReference>
<keyword evidence="7" id="KW-0408">Iron</keyword>
<dbReference type="InterPro" id="IPR020846">
    <property type="entry name" value="MFS_dom"/>
</dbReference>
<keyword evidence="14" id="KW-1185">Reference proteome</keyword>
<reference evidence="14" key="1">
    <citation type="journal article" date="2015" name="Genome Announc.">
        <title>Draft genome sequence of the fungus Penicillium brasilianum MG11.</title>
        <authorList>
            <person name="Horn F."/>
            <person name="Linde J."/>
            <person name="Mattern D.J."/>
            <person name="Walther G."/>
            <person name="Guthke R."/>
            <person name="Brakhage A.A."/>
            <person name="Valiante V."/>
        </authorList>
    </citation>
    <scope>NUCLEOTIDE SEQUENCE [LARGE SCALE GENOMIC DNA]</scope>
    <source>
        <strain evidence="14">MG11</strain>
    </source>
</reference>
<evidence type="ECO:0000256" key="6">
    <source>
        <dbReference type="ARBA" id="ARBA00022989"/>
    </source>
</evidence>